<feature type="region of interest" description="Disordered" evidence="1">
    <location>
        <begin position="274"/>
        <end position="296"/>
    </location>
</feature>
<evidence type="ECO:0000313" key="4">
    <source>
        <dbReference type="Proteomes" id="UP001592528"/>
    </source>
</evidence>
<evidence type="ECO:0000259" key="2">
    <source>
        <dbReference type="Pfam" id="PF13349"/>
    </source>
</evidence>
<protein>
    <submittedName>
        <fullName evidence="3">DUF4097 domain-containing protein</fullName>
    </submittedName>
</protein>
<keyword evidence="4" id="KW-1185">Reference proteome</keyword>
<accession>A0ABV6UZ47</accession>
<reference evidence="3 4" key="1">
    <citation type="submission" date="2024-09" db="EMBL/GenBank/DDBJ databases">
        <authorList>
            <person name="Lee S.D."/>
        </authorList>
    </citation>
    <scope>NUCLEOTIDE SEQUENCE [LARGE SCALE GENOMIC DNA]</scope>
    <source>
        <strain evidence="3 4">N1-5</strain>
    </source>
</reference>
<evidence type="ECO:0000313" key="3">
    <source>
        <dbReference type="EMBL" id="MFC1406703.1"/>
    </source>
</evidence>
<dbReference type="Proteomes" id="UP001592528">
    <property type="component" value="Unassembled WGS sequence"/>
</dbReference>
<organism evidence="3 4">
    <name type="scientific">Streptacidiphilus cavernicola</name>
    <dbReference type="NCBI Taxonomy" id="3342716"/>
    <lineage>
        <taxon>Bacteria</taxon>
        <taxon>Bacillati</taxon>
        <taxon>Actinomycetota</taxon>
        <taxon>Actinomycetes</taxon>
        <taxon>Kitasatosporales</taxon>
        <taxon>Streptomycetaceae</taxon>
        <taxon>Streptacidiphilus</taxon>
    </lineage>
</organism>
<gene>
    <name evidence="3" type="ORF">ACEZDJ_35975</name>
</gene>
<comment type="caution">
    <text evidence="3">The sequence shown here is derived from an EMBL/GenBank/DDBJ whole genome shotgun (WGS) entry which is preliminary data.</text>
</comment>
<name>A0ABV6UZ47_9ACTN</name>
<dbReference type="RefSeq" id="WP_051725607.1">
    <property type="nucleotide sequence ID" value="NZ_JBHEZZ010000032.1"/>
</dbReference>
<dbReference type="Pfam" id="PF13349">
    <property type="entry name" value="DUF4097"/>
    <property type="match status" value="1"/>
</dbReference>
<feature type="domain" description="DUF4097" evidence="2">
    <location>
        <begin position="87"/>
        <end position="269"/>
    </location>
</feature>
<proteinExistence type="predicted"/>
<dbReference type="EMBL" id="JBHEZZ010000032">
    <property type="protein sequence ID" value="MFC1406703.1"/>
    <property type="molecule type" value="Genomic_DNA"/>
</dbReference>
<dbReference type="InterPro" id="IPR025164">
    <property type="entry name" value="Toastrack_DUF4097"/>
</dbReference>
<sequence>MAEQWTVSTPTTLTFDAEVTRLRVRTVAGAVNVVAADGPARLEVTELEGPPLQITLDKGELVVTYEDLTWKDFSWKSLATFIGTWRESTRRRAVVSLAVPHLTRIELGSASSDTVISGIAAPVTVHSASGSTTLVGVSGPVDANTVSGSVHAQSVSGDLKVNTVSGELTVVEGASRNLKANSVSGPVTVDLARDNTTDVSLTNVSGEVALRIPAPANAQIHANTTSGDVSSAFDELRVGGTWGAKQLTGTLGNGSGKVKITTVSGSVALLRRPAPEDGGLDVTAPKVLDFSKEDEA</sequence>
<evidence type="ECO:0000256" key="1">
    <source>
        <dbReference type="SAM" id="MobiDB-lite"/>
    </source>
</evidence>